<evidence type="ECO:0000313" key="2">
    <source>
        <dbReference type="Proteomes" id="UP000244928"/>
    </source>
</evidence>
<keyword evidence="2" id="KW-1185">Reference proteome</keyword>
<gene>
    <name evidence="1" type="ORF">A6035_13195</name>
</gene>
<dbReference type="AlphaFoldDB" id="A0A2S1R9Q9"/>
<protein>
    <submittedName>
        <fullName evidence="1">Uncharacterized protein</fullName>
    </submittedName>
</protein>
<reference evidence="1 2" key="1">
    <citation type="submission" date="2016-04" db="EMBL/GenBank/DDBJ databases">
        <title>Complete genome sequence of Dietzia lutea YIM 80766T, a strain isolated from desert soil in Egypt.</title>
        <authorList>
            <person name="Zhao J."/>
            <person name="Hu B."/>
            <person name="Geng S."/>
            <person name="Nie Y."/>
            <person name="Tang Y."/>
        </authorList>
    </citation>
    <scope>NUCLEOTIDE SEQUENCE [LARGE SCALE GENOMIC DNA]</scope>
    <source>
        <strain evidence="1 2">YIM 80766</strain>
    </source>
</reference>
<sequence length="69" mass="7550">MLEGLRESGAVGPAGLMSVADAVLGIFRHTALTCGALKPPSEAAQVMVVHWVERSSRHRTERLLWPRSR</sequence>
<organism evidence="1 2">
    <name type="scientific">Dietzia lutea</name>
    <dbReference type="NCBI Taxonomy" id="546160"/>
    <lineage>
        <taxon>Bacteria</taxon>
        <taxon>Bacillati</taxon>
        <taxon>Actinomycetota</taxon>
        <taxon>Actinomycetes</taxon>
        <taxon>Mycobacteriales</taxon>
        <taxon>Dietziaceae</taxon>
        <taxon>Dietzia</taxon>
    </lineage>
</organism>
<dbReference type="EMBL" id="CP015449">
    <property type="protein sequence ID" value="AWH92971.1"/>
    <property type="molecule type" value="Genomic_DNA"/>
</dbReference>
<proteinExistence type="predicted"/>
<accession>A0A2S1R9Q9</accession>
<name>A0A2S1R9Q9_9ACTN</name>
<dbReference type="Proteomes" id="UP000244928">
    <property type="component" value="Chromosome"/>
</dbReference>
<dbReference type="KEGG" id="dlu:A6035_13195"/>
<evidence type="ECO:0000313" key="1">
    <source>
        <dbReference type="EMBL" id="AWH92971.1"/>
    </source>
</evidence>